<reference evidence="1" key="1">
    <citation type="journal article" date="2020" name="Stud. Mycol.">
        <title>101 Dothideomycetes genomes: a test case for predicting lifestyles and emergence of pathogens.</title>
        <authorList>
            <person name="Haridas S."/>
            <person name="Albert R."/>
            <person name="Binder M."/>
            <person name="Bloem J."/>
            <person name="Labutti K."/>
            <person name="Salamov A."/>
            <person name="Andreopoulos B."/>
            <person name="Baker S."/>
            <person name="Barry K."/>
            <person name="Bills G."/>
            <person name="Bluhm B."/>
            <person name="Cannon C."/>
            <person name="Castanera R."/>
            <person name="Culley D."/>
            <person name="Daum C."/>
            <person name="Ezra D."/>
            <person name="Gonzalez J."/>
            <person name="Henrissat B."/>
            <person name="Kuo A."/>
            <person name="Liang C."/>
            <person name="Lipzen A."/>
            <person name="Lutzoni F."/>
            <person name="Magnuson J."/>
            <person name="Mondo S."/>
            <person name="Nolan M."/>
            <person name="Ohm R."/>
            <person name="Pangilinan J."/>
            <person name="Park H.-J."/>
            <person name="Ramirez L."/>
            <person name="Alfaro M."/>
            <person name="Sun H."/>
            <person name="Tritt A."/>
            <person name="Yoshinaga Y."/>
            <person name="Zwiers L.-H."/>
            <person name="Turgeon B."/>
            <person name="Goodwin S."/>
            <person name="Spatafora J."/>
            <person name="Crous P."/>
            <person name="Grigoriev I."/>
        </authorList>
    </citation>
    <scope>NUCLEOTIDE SEQUENCE</scope>
    <source>
        <strain evidence="1">CBS 119925</strain>
    </source>
</reference>
<name>A0A6A6VRR2_9PLEO</name>
<sequence length="131" mass="15002">MLLTQTSRWEKKLRRRTWLLLSRTCIHLGVFVRTSGKNMQYGIVMPRYPRVGVFCIPPTWLGSCYSHGDGAPAALLETTSVLSSTYFSTPLKSRWLRRNFNSNLLLALLDLLKLPFDTEPPCVRPHTLPIL</sequence>
<protein>
    <submittedName>
        <fullName evidence="1">Uncharacterized protein</fullName>
    </submittedName>
</protein>
<evidence type="ECO:0000313" key="1">
    <source>
        <dbReference type="EMBL" id="KAF2751951.1"/>
    </source>
</evidence>
<evidence type="ECO:0000313" key="2">
    <source>
        <dbReference type="Proteomes" id="UP000799440"/>
    </source>
</evidence>
<organism evidence="1 2">
    <name type="scientific">Sporormia fimetaria CBS 119925</name>
    <dbReference type="NCBI Taxonomy" id="1340428"/>
    <lineage>
        <taxon>Eukaryota</taxon>
        <taxon>Fungi</taxon>
        <taxon>Dikarya</taxon>
        <taxon>Ascomycota</taxon>
        <taxon>Pezizomycotina</taxon>
        <taxon>Dothideomycetes</taxon>
        <taxon>Pleosporomycetidae</taxon>
        <taxon>Pleosporales</taxon>
        <taxon>Sporormiaceae</taxon>
        <taxon>Sporormia</taxon>
    </lineage>
</organism>
<dbReference type="EMBL" id="MU006561">
    <property type="protein sequence ID" value="KAF2751951.1"/>
    <property type="molecule type" value="Genomic_DNA"/>
</dbReference>
<proteinExistence type="predicted"/>
<dbReference type="Proteomes" id="UP000799440">
    <property type="component" value="Unassembled WGS sequence"/>
</dbReference>
<accession>A0A6A6VRR2</accession>
<gene>
    <name evidence="1" type="ORF">M011DRAFT_10471</name>
</gene>
<dbReference type="AlphaFoldDB" id="A0A6A6VRR2"/>
<keyword evidence="2" id="KW-1185">Reference proteome</keyword>